<protein>
    <recommendedName>
        <fullName evidence="5">3-dehydroquinate dehydratase</fullName>
        <shortName evidence="5">3-dehydroquinase</shortName>
        <ecNumber evidence="5">4.2.1.10</ecNumber>
    </recommendedName>
    <alternativeName>
        <fullName evidence="5">Type I DHQase</fullName>
    </alternativeName>
    <alternativeName>
        <fullName evidence="5">Type I dehydroquinase</fullName>
        <shortName evidence="5">DHQ1</shortName>
    </alternativeName>
</protein>
<comment type="subunit">
    <text evidence="5">Homodimer.</text>
</comment>
<feature type="binding site" evidence="5">
    <location>
        <position position="213"/>
    </location>
    <ligand>
        <name>3-dehydroquinate</name>
        <dbReference type="ChEBI" id="CHEBI:32364"/>
    </ligand>
</feature>
<dbReference type="RefSeq" id="WP_066660405.1">
    <property type="nucleotide sequence ID" value="NZ_CP011402.1"/>
</dbReference>
<dbReference type="InterPro" id="IPR001381">
    <property type="entry name" value="DHquinase_I"/>
</dbReference>
<dbReference type="Gene3D" id="3.20.20.70">
    <property type="entry name" value="Aldolase class I"/>
    <property type="match status" value="1"/>
</dbReference>
<dbReference type="STRING" id="79604.AAY81_01205"/>
<dbReference type="GO" id="GO:0009073">
    <property type="term" value="P:aromatic amino acid family biosynthetic process"/>
    <property type="evidence" value="ECO:0007669"/>
    <property type="project" value="UniProtKB-KW"/>
</dbReference>
<comment type="similarity">
    <text evidence="5">Belongs to the type-I 3-dehydroquinase family.</text>
</comment>
<evidence type="ECO:0000256" key="4">
    <source>
        <dbReference type="ARBA" id="ARBA00023270"/>
    </source>
</evidence>
<dbReference type="GO" id="GO:0046279">
    <property type="term" value="P:3,4-dihydroxybenzoate biosynthetic process"/>
    <property type="evidence" value="ECO:0007669"/>
    <property type="project" value="TreeGrafter"/>
</dbReference>
<dbReference type="CDD" id="cd00502">
    <property type="entry name" value="DHQase_I"/>
    <property type="match status" value="1"/>
</dbReference>
<dbReference type="FunFam" id="3.20.20.70:FF:000047">
    <property type="entry name" value="3-dehydroquinate dehydratase"/>
    <property type="match status" value="1"/>
</dbReference>
<dbReference type="InterPro" id="IPR013785">
    <property type="entry name" value="Aldolase_TIM"/>
</dbReference>
<dbReference type="Pfam" id="PF01487">
    <property type="entry name" value="DHquinase_I"/>
    <property type="match status" value="1"/>
</dbReference>
<feature type="active site" description="Schiff-base intermediate with substrate" evidence="5">
    <location>
        <position position="170"/>
    </location>
</feature>
<sequence>MKPLEIKGMAIGAGVPKTITSLMAPNVHGALEAAQEAIAAGVDCLEWRGDFCANKHDFDSMVHDARQLAASLPHNPLLFTFRSESQGGQCTLPVEEYVALNRVLIEDEFIDMVDIETWIGDKAVLDLVECAHAHGVAAVVSYYNFRGTPSVEWMVSLLTHMVDLGADIPKIATMATCPRDALNVLAATDEVARLHTERPLLTMAMGPTGSLTRVAGEMFGSALTFVAVQKASAPGQVDVAQAKRMMGDIHSTLA</sequence>
<dbReference type="PANTHER" id="PTHR43699">
    <property type="entry name" value="3-DEHYDROQUINATE DEHYDRATASE"/>
    <property type="match status" value="1"/>
</dbReference>
<keyword evidence="5" id="KW-0028">Amino-acid biosynthesis</keyword>
<comment type="caution">
    <text evidence="5">Lacks conserved residue(s) required for the propagation of feature annotation.</text>
</comment>
<evidence type="ECO:0000256" key="2">
    <source>
        <dbReference type="ARBA" id="ARBA00023141"/>
    </source>
</evidence>
<organism evidence="6 7">
    <name type="scientific">Denitrobacterium detoxificans</name>
    <dbReference type="NCBI Taxonomy" id="79604"/>
    <lineage>
        <taxon>Bacteria</taxon>
        <taxon>Bacillati</taxon>
        <taxon>Actinomycetota</taxon>
        <taxon>Coriobacteriia</taxon>
        <taxon>Eggerthellales</taxon>
        <taxon>Eggerthellaceae</taxon>
        <taxon>Denitrobacterium</taxon>
    </lineage>
</organism>
<dbReference type="SUPFAM" id="SSF51569">
    <property type="entry name" value="Aldolase"/>
    <property type="match status" value="1"/>
</dbReference>
<evidence type="ECO:0000313" key="6">
    <source>
        <dbReference type="EMBL" id="SEO96855.1"/>
    </source>
</evidence>
<feature type="binding site" evidence="5">
    <location>
        <position position="232"/>
    </location>
    <ligand>
        <name>3-dehydroquinate</name>
        <dbReference type="ChEBI" id="CHEBI:32364"/>
    </ligand>
</feature>
<dbReference type="NCBIfam" id="TIGR01093">
    <property type="entry name" value="aroD"/>
    <property type="match status" value="1"/>
</dbReference>
<dbReference type="Proteomes" id="UP000182975">
    <property type="component" value="Unassembled WGS sequence"/>
</dbReference>
<dbReference type="KEGG" id="ddt:AAY81_01205"/>
<evidence type="ECO:0000313" key="7">
    <source>
        <dbReference type="Proteomes" id="UP000182975"/>
    </source>
</evidence>
<evidence type="ECO:0000256" key="3">
    <source>
        <dbReference type="ARBA" id="ARBA00023239"/>
    </source>
</evidence>
<accession>A0A172RWI5</accession>
<evidence type="ECO:0000256" key="5">
    <source>
        <dbReference type="HAMAP-Rule" id="MF_00214"/>
    </source>
</evidence>
<feature type="binding site" evidence="5">
    <location>
        <begin position="46"/>
        <end position="48"/>
    </location>
    <ligand>
        <name>3-dehydroquinate</name>
        <dbReference type="ChEBI" id="CHEBI:32364"/>
    </ligand>
</feature>
<feature type="binding site" evidence="5">
    <location>
        <position position="21"/>
    </location>
    <ligand>
        <name>3-dehydroquinate</name>
        <dbReference type="ChEBI" id="CHEBI:32364"/>
    </ligand>
</feature>
<gene>
    <name evidence="5" type="primary">aroD</name>
    <name evidence="6" type="ORF">SAMN02910314_01773</name>
</gene>
<dbReference type="GO" id="GO:0009423">
    <property type="term" value="P:chorismate biosynthetic process"/>
    <property type="evidence" value="ECO:0007669"/>
    <property type="project" value="UniProtKB-UniRule"/>
</dbReference>
<comment type="catalytic activity">
    <reaction evidence="1 5">
        <text>3-dehydroquinate = 3-dehydroshikimate + H2O</text>
        <dbReference type="Rhea" id="RHEA:21096"/>
        <dbReference type="ChEBI" id="CHEBI:15377"/>
        <dbReference type="ChEBI" id="CHEBI:16630"/>
        <dbReference type="ChEBI" id="CHEBI:32364"/>
        <dbReference type="EC" id="4.2.1.10"/>
    </reaction>
</comment>
<dbReference type="HAMAP" id="MF_00214">
    <property type="entry name" value="AroD"/>
    <property type="match status" value="1"/>
</dbReference>
<proteinExistence type="inferred from homology"/>
<dbReference type="PANTHER" id="PTHR43699:SF1">
    <property type="entry name" value="3-DEHYDROQUINATE DEHYDRATASE"/>
    <property type="match status" value="1"/>
</dbReference>
<dbReference type="PATRIC" id="fig|79604.3.peg.251"/>
<dbReference type="GO" id="GO:0003855">
    <property type="term" value="F:3-dehydroquinate dehydratase activity"/>
    <property type="evidence" value="ECO:0007669"/>
    <property type="project" value="UniProtKB-UniRule"/>
</dbReference>
<dbReference type="InterPro" id="IPR050146">
    <property type="entry name" value="Type-I_3-dehydroquinase"/>
</dbReference>
<keyword evidence="4 5" id="KW-0704">Schiff base</keyword>
<comment type="pathway">
    <text evidence="5">Metabolic intermediate biosynthesis; chorismate biosynthesis; chorismate from D-erythrose 4-phosphate and phosphoenolpyruvate: step 3/7.</text>
</comment>
<keyword evidence="3 5" id="KW-0456">Lyase</keyword>
<keyword evidence="7" id="KW-1185">Reference proteome</keyword>
<feature type="binding site" evidence="5">
    <location>
        <position position="236"/>
    </location>
    <ligand>
        <name>3-dehydroquinate</name>
        <dbReference type="ChEBI" id="CHEBI:32364"/>
    </ligand>
</feature>
<dbReference type="EMBL" id="FOEC01000014">
    <property type="protein sequence ID" value="SEO96855.1"/>
    <property type="molecule type" value="Genomic_DNA"/>
</dbReference>
<reference evidence="7" key="1">
    <citation type="submission" date="2016-10" db="EMBL/GenBank/DDBJ databases">
        <authorList>
            <person name="Varghese N."/>
        </authorList>
    </citation>
    <scope>NUCLEOTIDE SEQUENCE [LARGE SCALE GENOMIC DNA]</scope>
    <source>
        <strain evidence="7">DSM 21843</strain>
    </source>
</reference>
<dbReference type="UniPathway" id="UPA00053">
    <property type="reaction ID" value="UER00086"/>
</dbReference>
<feature type="binding site" evidence="5">
    <location>
        <position position="82"/>
    </location>
    <ligand>
        <name>3-dehydroquinate</name>
        <dbReference type="ChEBI" id="CHEBI:32364"/>
    </ligand>
</feature>
<comment type="function">
    <text evidence="5">Involved in the third step of the chorismate pathway, which leads to the biosynthesis of aromatic amino acids. Catalyzes the cis-dehydration of 3-dehydroquinate (DHQ) and introduces the first double bond of the aromatic ring to yield 3-dehydroshikimate.</text>
</comment>
<dbReference type="GO" id="GO:0008652">
    <property type="term" value="P:amino acid biosynthetic process"/>
    <property type="evidence" value="ECO:0007669"/>
    <property type="project" value="UniProtKB-KW"/>
</dbReference>
<keyword evidence="2 5" id="KW-0057">Aromatic amino acid biosynthesis</keyword>
<evidence type="ECO:0000256" key="1">
    <source>
        <dbReference type="ARBA" id="ARBA00001864"/>
    </source>
</evidence>
<dbReference type="AlphaFoldDB" id="A0A172RWI5"/>
<dbReference type="EC" id="4.2.1.10" evidence="5"/>
<name>A0A172RWI5_9ACTN</name>